<accession>A0ABN1LJB9</accession>
<organism evidence="1 2">
    <name type="scientific">Clostridium nitritogenes</name>
    <dbReference type="NCBI Taxonomy" id="83340"/>
    <lineage>
        <taxon>Bacteria</taxon>
        <taxon>Bacillati</taxon>
        <taxon>Bacillota</taxon>
        <taxon>Clostridia</taxon>
        <taxon>Eubacteriales</taxon>
        <taxon>Clostridiaceae</taxon>
        <taxon>Clostridium</taxon>
    </lineage>
</organism>
<evidence type="ECO:0000313" key="2">
    <source>
        <dbReference type="Proteomes" id="UP001501764"/>
    </source>
</evidence>
<dbReference type="RefSeq" id="WP_346025819.1">
    <property type="nucleotide sequence ID" value="NZ_BAAACO010000001.1"/>
</dbReference>
<reference evidence="1 2" key="1">
    <citation type="journal article" date="2019" name="Int. J. Syst. Evol. Microbiol.">
        <title>The Global Catalogue of Microorganisms (GCM) 10K type strain sequencing project: providing services to taxonomists for standard genome sequencing and annotation.</title>
        <authorList>
            <consortium name="The Broad Institute Genomics Platform"/>
            <consortium name="The Broad Institute Genome Sequencing Center for Infectious Disease"/>
            <person name="Wu L."/>
            <person name="Ma J."/>
        </authorList>
    </citation>
    <scope>NUCLEOTIDE SEQUENCE [LARGE SCALE GENOMIC DNA]</scope>
    <source>
        <strain evidence="1 2">JCM 6485</strain>
    </source>
</reference>
<dbReference type="EMBL" id="BAAACO010000001">
    <property type="protein sequence ID" value="GAA0856815.1"/>
    <property type="molecule type" value="Genomic_DNA"/>
</dbReference>
<name>A0ABN1LJB9_9CLOT</name>
<dbReference type="Proteomes" id="UP001501764">
    <property type="component" value="Unassembled WGS sequence"/>
</dbReference>
<sequence length="100" mass="12475">MNYKEQYKQDVILYNSVVNRYRNLKENDILGAYQLMKDSHILSERWSVIREEYRKLLKRGEKSEEKDRLEDMYRFLKEVHTDSRMVWKYARESLKNKEDY</sequence>
<evidence type="ECO:0008006" key="3">
    <source>
        <dbReference type="Google" id="ProtNLM"/>
    </source>
</evidence>
<proteinExistence type="predicted"/>
<comment type="caution">
    <text evidence="1">The sequence shown here is derived from an EMBL/GenBank/DDBJ whole genome shotgun (WGS) entry which is preliminary data.</text>
</comment>
<evidence type="ECO:0000313" key="1">
    <source>
        <dbReference type="EMBL" id="GAA0856815.1"/>
    </source>
</evidence>
<gene>
    <name evidence="1" type="ORF">GCM10008916_07950</name>
</gene>
<keyword evidence="2" id="KW-1185">Reference proteome</keyword>
<protein>
    <recommendedName>
        <fullName evidence="3">Transposase</fullName>
    </recommendedName>
</protein>